<dbReference type="InterPro" id="IPR023393">
    <property type="entry name" value="START-like_dom_sf"/>
</dbReference>
<dbReference type="RefSeq" id="WP_166233598.1">
    <property type="nucleotide sequence ID" value="NZ_CP049865.1"/>
</dbReference>
<dbReference type="InterPro" id="IPR013538">
    <property type="entry name" value="ASHA1/2-like_C"/>
</dbReference>
<gene>
    <name evidence="3" type="ORF">G7070_09895</name>
</gene>
<comment type="similarity">
    <text evidence="1">Belongs to the AHA1 family.</text>
</comment>
<dbReference type="SUPFAM" id="SSF55961">
    <property type="entry name" value="Bet v1-like"/>
    <property type="match status" value="1"/>
</dbReference>
<keyword evidence="4" id="KW-1185">Reference proteome</keyword>
<dbReference type="Proteomes" id="UP000501058">
    <property type="component" value="Chromosome"/>
</dbReference>
<evidence type="ECO:0000256" key="1">
    <source>
        <dbReference type="ARBA" id="ARBA00006817"/>
    </source>
</evidence>
<dbReference type="Gene3D" id="3.30.530.20">
    <property type="match status" value="1"/>
</dbReference>
<dbReference type="EMBL" id="CP049865">
    <property type="protein sequence ID" value="QIK72524.1"/>
    <property type="molecule type" value="Genomic_DNA"/>
</dbReference>
<organism evidence="3 4">
    <name type="scientific">Propioniciclava coleopterorum</name>
    <dbReference type="NCBI Taxonomy" id="2714937"/>
    <lineage>
        <taxon>Bacteria</taxon>
        <taxon>Bacillati</taxon>
        <taxon>Actinomycetota</taxon>
        <taxon>Actinomycetes</taxon>
        <taxon>Propionibacteriales</taxon>
        <taxon>Propionibacteriaceae</taxon>
        <taxon>Propioniciclava</taxon>
    </lineage>
</organism>
<evidence type="ECO:0000313" key="4">
    <source>
        <dbReference type="Proteomes" id="UP000501058"/>
    </source>
</evidence>
<dbReference type="AlphaFoldDB" id="A0A6G7Y6K4"/>
<name>A0A6G7Y6K4_9ACTN</name>
<reference evidence="3 4" key="1">
    <citation type="submission" date="2020-03" db="EMBL/GenBank/DDBJ databases">
        <title>Propioniciclava sp. nov., isolated from Hydrophilus acuminatus.</title>
        <authorList>
            <person name="Hyun D.-W."/>
            <person name="Bae J.-W."/>
        </authorList>
    </citation>
    <scope>NUCLEOTIDE SEQUENCE [LARGE SCALE GENOMIC DNA]</scope>
    <source>
        <strain evidence="3 4">HDW11</strain>
    </source>
</reference>
<dbReference type="Pfam" id="PF08327">
    <property type="entry name" value="AHSA1"/>
    <property type="match status" value="1"/>
</dbReference>
<dbReference type="KEGG" id="prv:G7070_09895"/>
<accession>A0A6G7Y6K4</accession>
<protein>
    <recommendedName>
        <fullName evidence="2">Activator of Hsp90 ATPase homologue 1/2-like C-terminal domain-containing protein</fullName>
    </recommendedName>
</protein>
<sequence>MSDIQIYTVYIEAPAARVWDAITTSEFTNQYGYGGDTEVDLTPGGVYRNLTSPGMKAMGMGDVAVSGEVLAVEPRSRLQITWAPAWYPDAAPTTVTWELTEFEGPLTKVVLTHDVSANPELGREIAGGGEPTQGGGGWPWILAGLKTVLETGRPMVNSGS</sequence>
<proteinExistence type="inferred from homology"/>
<evidence type="ECO:0000259" key="2">
    <source>
        <dbReference type="Pfam" id="PF08327"/>
    </source>
</evidence>
<evidence type="ECO:0000313" key="3">
    <source>
        <dbReference type="EMBL" id="QIK72524.1"/>
    </source>
</evidence>
<feature type="domain" description="Activator of Hsp90 ATPase homologue 1/2-like C-terminal" evidence="2">
    <location>
        <begin position="13"/>
        <end position="150"/>
    </location>
</feature>